<evidence type="ECO:0000313" key="2">
    <source>
        <dbReference type="EMBL" id="GLQ20125.1"/>
    </source>
</evidence>
<organism evidence="2 3">
    <name type="scientific">Algimonas porphyrae</name>
    <dbReference type="NCBI Taxonomy" id="1128113"/>
    <lineage>
        <taxon>Bacteria</taxon>
        <taxon>Pseudomonadati</taxon>
        <taxon>Pseudomonadota</taxon>
        <taxon>Alphaproteobacteria</taxon>
        <taxon>Maricaulales</taxon>
        <taxon>Robiginitomaculaceae</taxon>
        <taxon>Algimonas</taxon>
    </lineage>
</organism>
<keyword evidence="3" id="KW-1185">Reference proteome</keyword>
<feature type="domain" description="DUF58" evidence="1">
    <location>
        <begin position="53"/>
        <end position="255"/>
    </location>
</feature>
<protein>
    <recommendedName>
        <fullName evidence="1">DUF58 domain-containing protein</fullName>
    </recommendedName>
</protein>
<name>A0ABQ5UZC8_9PROT</name>
<comment type="caution">
    <text evidence="2">The sequence shown here is derived from an EMBL/GenBank/DDBJ whole genome shotgun (WGS) entry which is preliminary data.</text>
</comment>
<dbReference type="EMBL" id="BSNJ01000002">
    <property type="protein sequence ID" value="GLQ20125.1"/>
    <property type="molecule type" value="Genomic_DNA"/>
</dbReference>
<sequence>MPVQTTAQTLRQDADALAAGYPALLAEADRVAALVAAGVHGRRRAGQGETFWQYRPYDPSDSANRIDWRRSARSDAVFVRDTEWEAANSLYIWRDGGPGMDWRSSKSLPTKKDRASVLTLAIASLLTRAGERIAILGESERPRSGRVGYERLAQRLALSEGAQDRLNGKLPAHAKLLLASDFLTDPDGWPQRLAALAARPASGIILHIIDPAEESFPFKGRIEFATPGGWMSPYLLGRAERAREDYRRKFEAHSERLTVTARQLGFTLIRHRTDQPPGPTLTALYQAFERSS</sequence>
<dbReference type="InterPro" id="IPR002881">
    <property type="entry name" value="DUF58"/>
</dbReference>
<proteinExistence type="predicted"/>
<evidence type="ECO:0000313" key="3">
    <source>
        <dbReference type="Proteomes" id="UP001161390"/>
    </source>
</evidence>
<dbReference type="PANTHER" id="PTHR33608:SF6">
    <property type="entry name" value="BLL2464 PROTEIN"/>
    <property type="match status" value="1"/>
</dbReference>
<reference evidence="2" key="2">
    <citation type="submission" date="2023-01" db="EMBL/GenBank/DDBJ databases">
        <title>Draft genome sequence of Algimonas porphyrae strain NBRC 108216.</title>
        <authorList>
            <person name="Sun Q."/>
            <person name="Mori K."/>
        </authorList>
    </citation>
    <scope>NUCLEOTIDE SEQUENCE</scope>
    <source>
        <strain evidence="2">NBRC 108216</strain>
    </source>
</reference>
<gene>
    <name evidence="2" type="ORF">GCM10007854_10800</name>
</gene>
<dbReference type="Proteomes" id="UP001161390">
    <property type="component" value="Unassembled WGS sequence"/>
</dbReference>
<dbReference type="PANTHER" id="PTHR33608">
    <property type="entry name" value="BLL2464 PROTEIN"/>
    <property type="match status" value="1"/>
</dbReference>
<dbReference type="Pfam" id="PF01882">
    <property type="entry name" value="DUF58"/>
    <property type="match status" value="1"/>
</dbReference>
<reference evidence="2" key="1">
    <citation type="journal article" date="2014" name="Int. J. Syst. Evol. Microbiol.">
        <title>Complete genome of a new Firmicutes species belonging to the dominant human colonic microbiota ('Ruminococcus bicirculans') reveals two chromosomes and a selective capacity to utilize plant glucans.</title>
        <authorList>
            <consortium name="NISC Comparative Sequencing Program"/>
            <person name="Wegmann U."/>
            <person name="Louis P."/>
            <person name="Goesmann A."/>
            <person name="Henrissat B."/>
            <person name="Duncan S.H."/>
            <person name="Flint H.J."/>
        </authorList>
    </citation>
    <scope>NUCLEOTIDE SEQUENCE</scope>
    <source>
        <strain evidence="2">NBRC 108216</strain>
    </source>
</reference>
<accession>A0ABQ5UZC8</accession>
<dbReference type="RefSeq" id="WP_284370407.1">
    <property type="nucleotide sequence ID" value="NZ_BSNJ01000002.1"/>
</dbReference>
<evidence type="ECO:0000259" key="1">
    <source>
        <dbReference type="Pfam" id="PF01882"/>
    </source>
</evidence>